<gene>
    <name evidence="1" type="ORF">B5K06_26015</name>
</gene>
<organism evidence="1 2">
    <name type="scientific">Rhizobium grahamii</name>
    <dbReference type="NCBI Taxonomy" id="1120045"/>
    <lineage>
        <taxon>Bacteria</taxon>
        <taxon>Pseudomonadati</taxon>
        <taxon>Pseudomonadota</taxon>
        <taxon>Alphaproteobacteria</taxon>
        <taxon>Hyphomicrobiales</taxon>
        <taxon>Rhizobiaceae</taxon>
        <taxon>Rhizobium/Agrobacterium group</taxon>
        <taxon>Rhizobium</taxon>
    </lineage>
</organism>
<comment type="caution">
    <text evidence="1">The sequence shown here is derived from an EMBL/GenBank/DDBJ whole genome shotgun (WGS) entry which is preliminary data.</text>
</comment>
<dbReference type="AlphaFoldDB" id="A0A370KHW3"/>
<reference evidence="1 2" key="1">
    <citation type="submission" date="2017-03" db="EMBL/GenBank/DDBJ databases">
        <title>Genome analysis of Rhizobial strains effectives or ineffectives for nitrogen fixation isolated from bean seeds.</title>
        <authorList>
            <person name="Peralta H."/>
            <person name="Aguilar-Vera A."/>
            <person name="Mora Y."/>
            <person name="Vargas-Lagunas C."/>
            <person name="Girard L."/>
            <person name="Mora J."/>
        </authorList>
    </citation>
    <scope>NUCLEOTIDE SEQUENCE [LARGE SCALE GENOMIC DNA]</scope>
    <source>
        <strain evidence="1 2">CCGM3</strain>
    </source>
</reference>
<dbReference type="Proteomes" id="UP000254939">
    <property type="component" value="Unassembled WGS sequence"/>
</dbReference>
<accession>A0A370KHW3</accession>
<protein>
    <submittedName>
        <fullName evidence="1">Uncharacterized protein</fullName>
    </submittedName>
</protein>
<name>A0A370KHW3_9HYPH</name>
<proteinExistence type="predicted"/>
<dbReference type="EMBL" id="NAAC01000032">
    <property type="protein sequence ID" value="RDJ05273.1"/>
    <property type="molecule type" value="Genomic_DNA"/>
</dbReference>
<evidence type="ECO:0000313" key="1">
    <source>
        <dbReference type="EMBL" id="RDJ05273.1"/>
    </source>
</evidence>
<dbReference type="OrthoDB" id="8278885at2"/>
<dbReference type="RefSeq" id="WP_114715032.1">
    <property type="nucleotide sequence ID" value="NZ_KZ857266.1"/>
</dbReference>
<evidence type="ECO:0000313" key="2">
    <source>
        <dbReference type="Proteomes" id="UP000254939"/>
    </source>
</evidence>
<sequence>MFLELHDNSGPIHVNIDNVISFRRFDRQETTHVVMVAGARDTLATFFVTETPSQIAGMITEEQSRLASLSKSATPTKA</sequence>